<dbReference type="CDD" id="cd04235">
    <property type="entry name" value="AAK_CK"/>
    <property type="match status" value="1"/>
</dbReference>
<dbReference type="PANTHER" id="PTHR30409">
    <property type="entry name" value="CARBAMATE KINASE"/>
    <property type="match status" value="1"/>
</dbReference>
<dbReference type="SUPFAM" id="SSF53633">
    <property type="entry name" value="Carbamate kinase-like"/>
    <property type="match status" value="1"/>
</dbReference>
<dbReference type="InterPro" id="IPR001048">
    <property type="entry name" value="Asp/Glu/Uridylate_kinase"/>
</dbReference>
<evidence type="ECO:0000259" key="5">
    <source>
        <dbReference type="Pfam" id="PF00696"/>
    </source>
</evidence>
<evidence type="ECO:0000256" key="4">
    <source>
        <dbReference type="PIRNR" id="PIRNR000723"/>
    </source>
</evidence>
<keyword evidence="3 4" id="KW-0418">Kinase</keyword>
<evidence type="ECO:0000313" key="6">
    <source>
        <dbReference type="EMBL" id="MFC5905876.1"/>
    </source>
</evidence>
<evidence type="ECO:0000256" key="1">
    <source>
        <dbReference type="ARBA" id="ARBA00011066"/>
    </source>
</evidence>
<gene>
    <name evidence="6" type="ORF">ACFP3V_01405</name>
</gene>
<evidence type="ECO:0000256" key="2">
    <source>
        <dbReference type="ARBA" id="ARBA00022679"/>
    </source>
</evidence>
<dbReference type="NCBIfam" id="NF009008">
    <property type="entry name" value="PRK12354.1"/>
    <property type="match status" value="1"/>
</dbReference>
<dbReference type="Proteomes" id="UP001596174">
    <property type="component" value="Unassembled WGS sequence"/>
</dbReference>
<dbReference type="EMBL" id="JBHSQJ010000005">
    <property type="protein sequence ID" value="MFC5905876.1"/>
    <property type="molecule type" value="Genomic_DNA"/>
</dbReference>
<dbReference type="InterPro" id="IPR036393">
    <property type="entry name" value="AceGlu_kinase-like_sf"/>
</dbReference>
<keyword evidence="7" id="KW-1185">Reference proteome</keyword>
<dbReference type="PRINTS" id="PR01469">
    <property type="entry name" value="CARBMTKINASE"/>
</dbReference>
<reference evidence="7" key="1">
    <citation type="journal article" date="2019" name="Int. J. Syst. Evol. Microbiol.">
        <title>The Global Catalogue of Microorganisms (GCM) 10K type strain sequencing project: providing services to taxonomists for standard genome sequencing and annotation.</title>
        <authorList>
            <consortium name="The Broad Institute Genomics Platform"/>
            <consortium name="The Broad Institute Genome Sequencing Center for Infectious Disease"/>
            <person name="Wu L."/>
            <person name="Ma J."/>
        </authorList>
    </citation>
    <scope>NUCLEOTIDE SEQUENCE [LARGE SCALE GENOMIC DNA]</scope>
    <source>
        <strain evidence="7">JCM 4816</strain>
    </source>
</reference>
<sequence>MRIVVALGGNALLPRGSSPDAAPHALQVQHAAAALAPLAREHELVITHGNGPQVGLLAMESAADPALTRPYPFDVLGAETQGMIGYWLTQALHNTRPGRPIGCLLNQTLIDPRDPAFGHPTKFVGPVYTRDQAQHLATDRGWAIAPDGDRWRRLVPSPEPHGIVEADLITTLLDAGTIIVCAGGGGIPVVQQPDGTLHGVEAVVDKDLTAALLAEQVKADLLLILTDVPCIQLDHGTAHARPIRATTPSRLRAGHFPAGSMGPKAEAAARFVERTGAAAAIGALDDVTGILLGTTGTRVHPDTVPTPRAEHARAAAVRVPATRARAT</sequence>
<dbReference type="Gene3D" id="3.40.1160.10">
    <property type="entry name" value="Acetylglutamate kinase-like"/>
    <property type="match status" value="1"/>
</dbReference>
<evidence type="ECO:0000256" key="3">
    <source>
        <dbReference type="ARBA" id="ARBA00022777"/>
    </source>
</evidence>
<dbReference type="Pfam" id="PF00696">
    <property type="entry name" value="AA_kinase"/>
    <property type="match status" value="1"/>
</dbReference>
<dbReference type="RefSeq" id="WP_380578735.1">
    <property type="nucleotide sequence ID" value="NZ_JBHSQJ010000005.1"/>
</dbReference>
<proteinExistence type="inferred from homology"/>
<organism evidence="6 7">
    <name type="scientific">Streptacidiphilus monticola</name>
    <dbReference type="NCBI Taxonomy" id="2161674"/>
    <lineage>
        <taxon>Bacteria</taxon>
        <taxon>Bacillati</taxon>
        <taxon>Actinomycetota</taxon>
        <taxon>Actinomycetes</taxon>
        <taxon>Kitasatosporales</taxon>
        <taxon>Streptomycetaceae</taxon>
        <taxon>Streptacidiphilus</taxon>
    </lineage>
</organism>
<evidence type="ECO:0000313" key="7">
    <source>
        <dbReference type="Proteomes" id="UP001596174"/>
    </source>
</evidence>
<protein>
    <recommendedName>
        <fullName evidence="4">Carbamate kinase</fullName>
    </recommendedName>
</protein>
<dbReference type="InterPro" id="IPR003964">
    <property type="entry name" value="Carb_kinase"/>
</dbReference>
<dbReference type="PANTHER" id="PTHR30409:SF1">
    <property type="entry name" value="CARBAMATE KINASE-RELATED"/>
    <property type="match status" value="1"/>
</dbReference>
<feature type="domain" description="Aspartate/glutamate/uridylate kinase" evidence="5">
    <location>
        <begin position="1"/>
        <end position="277"/>
    </location>
</feature>
<dbReference type="GO" id="GO:0016301">
    <property type="term" value="F:kinase activity"/>
    <property type="evidence" value="ECO:0007669"/>
    <property type="project" value="UniProtKB-KW"/>
</dbReference>
<keyword evidence="2 4" id="KW-0808">Transferase</keyword>
<comment type="similarity">
    <text evidence="1 4">Belongs to the carbamate kinase family.</text>
</comment>
<dbReference type="PIRSF" id="PIRSF000723">
    <property type="entry name" value="Carbamate_kin"/>
    <property type="match status" value="1"/>
</dbReference>
<name>A0ABW1FW74_9ACTN</name>
<accession>A0ABW1FW74</accession>
<comment type="caution">
    <text evidence="6">The sequence shown here is derived from an EMBL/GenBank/DDBJ whole genome shotgun (WGS) entry which is preliminary data.</text>
</comment>